<dbReference type="CDD" id="cd01097">
    <property type="entry name" value="Tetrahydromethanopterin_reductase"/>
    <property type="match status" value="1"/>
</dbReference>
<reference evidence="2 3" key="1">
    <citation type="journal article" date="2019" name="Nat. Microbiol.">
        <title>Mediterranean grassland soil C-N compound turnover is dependent on rainfall and depth, and is mediated by genomically divergent microorganisms.</title>
        <authorList>
            <person name="Diamond S."/>
            <person name="Andeer P.F."/>
            <person name="Li Z."/>
            <person name="Crits-Christoph A."/>
            <person name="Burstein D."/>
            <person name="Anantharaman K."/>
            <person name="Lane K.R."/>
            <person name="Thomas B.C."/>
            <person name="Pan C."/>
            <person name="Northen T.R."/>
            <person name="Banfield J.F."/>
        </authorList>
    </citation>
    <scope>NUCLEOTIDE SEQUENCE [LARGE SCALE GENOMIC DNA]</scope>
    <source>
        <strain evidence="2">NP_7</strain>
    </source>
</reference>
<evidence type="ECO:0000259" key="1">
    <source>
        <dbReference type="Pfam" id="PF00296"/>
    </source>
</evidence>
<evidence type="ECO:0000313" key="2">
    <source>
        <dbReference type="EMBL" id="TMI79272.1"/>
    </source>
</evidence>
<proteinExistence type="predicted"/>
<name>A0A537J7C8_9BACT</name>
<dbReference type="AlphaFoldDB" id="A0A537J7C8"/>
<dbReference type="PANTHER" id="PTHR43244:SF2">
    <property type="entry name" value="CONSERVED HYPOTHETICAL ALANINE AND PROLINE-RICH PROTEIN"/>
    <property type="match status" value="1"/>
</dbReference>
<comment type="caution">
    <text evidence="2">The sequence shown here is derived from an EMBL/GenBank/DDBJ whole genome shotgun (WGS) entry which is preliminary data.</text>
</comment>
<dbReference type="Pfam" id="PF00296">
    <property type="entry name" value="Bac_luciferase"/>
    <property type="match status" value="1"/>
</dbReference>
<organism evidence="2 3">
    <name type="scientific">Candidatus Segetimicrobium genomatis</name>
    <dbReference type="NCBI Taxonomy" id="2569760"/>
    <lineage>
        <taxon>Bacteria</taxon>
        <taxon>Bacillati</taxon>
        <taxon>Candidatus Sysuimicrobiota</taxon>
        <taxon>Candidatus Sysuimicrobiia</taxon>
        <taxon>Candidatus Sysuimicrobiales</taxon>
        <taxon>Candidatus Segetimicrobiaceae</taxon>
        <taxon>Candidatus Segetimicrobium</taxon>
    </lineage>
</organism>
<evidence type="ECO:0000313" key="3">
    <source>
        <dbReference type="Proteomes" id="UP000320048"/>
    </source>
</evidence>
<feature type="domain" description="Luciferase-like" evidence="1">
    <location>
        <begin position="3"/>
        <end position="300"/>
    </location>
</feature>
<keyword evidence="2" id="KW-0560">Oxidoreductase</keyword>
<sequence length="330" mass="36377">MDDLHEAGAAARAAEDVGFAALWTNETKHDPFIKVALAAGATSRLLLATGVAIAFPRSPTVTAQLAWDLAALSGGRFILGLGTQVKAHIERRFGVAWDPPVAKLGEYLTAVRAVWRSWQEDVPLRVEGRYYRLSLMTPFFNPGPIAHPEIPVYIAGVNPLLCRLAGEAAQGFCVHPFHTVPYLTSVVVPNITRGLEARGRPRTAVRLYAPVFVAAGDTPEERRAETERARAQIAFYASTPSYQIVLRTHGWDDVGGRLQRLAAQRLWTEMAAQVPEAVIEAVVVRGSWEDVGRQLRSRYAGVLDRVACYRPFKTAETPKWERLVRAFRGG</sequence>
<dbReference type="Gene3D" id="3.20.20.30">
    <property type="entry name" value="Luciferase-like domain"/>
    <property type="match status" value="1"/>
</dbReference>
<accession>A0A537J7C8</accession>
<dbReference type="EC" id="1.-.-.-" evidence="2"/>
<dbReference type="EMBL" id="VBAO01000299">
    <property type="protein sequence ID" value="TMI79272.1"/>
    <property type="molecule type" value="Genomic_DNA"/>
</dbReference>
<dbReference type="InterPro" id="IPR011251">
    <property type="entry name" value="Luciferase-like_dom"/>
</dbReference>
<gene>
    <name evidence="2" type="ORF">E6H04_10860</name>
</gene>
<dbReference type="GO" id="GO:0016705">
    <property type="term" value="F:oxidoreductase activity, acting on paired donors, with incorporation or reduction of molecular oxygen"/>
    <property type="evidence" value="ECO:0007669"/>
    <property type="project" value="InterPro"/>
</dbReference>
<dbReference type="Proteomes" id="UP000320048">
    <property type="component" value="Unassembled WGS sequence"/>
</dbReference>
<dbReference type="NCBIfam" id="TIGR03617">
    <property type="entry name" value="F420_MSMEG_2256"/>
    <property type="match status" value="1"/>
</dbReference>
<dbReference type="InterPro" id="IPR050564">
    <property type="entry name" value="F420-G6PD/mer"/>
</dbReference>
<dbReference type="InterPro" id="IPR036661">
    <property type="entry name" value="Luciferase-like_sf"/>
</dbReference>
<dbReference type="InterPro" id="IPR019919">
    <property type="entry name" value="Lucif-like_OxRdtase_MSMEG_2256"/>
</dbReference>
<dbReference type="PANTHER" id="PTHR43244">
    <property type="match status" value="1"/>
</dbReference>
<dbReference type="SUPFAM" id="SSF51679">
    <property type="entry name" value="Bacterial luciferase-like"/>
    <property type="match status" value="1"/>
</dbReference>
<protein>
    <submittedName>
        <fullName evidence="2">TIGR03617 family F420-dependent LLM class oxidoreductase</fullName>
        <ecNumber evidence="2">1.-.-.-</ecNumber>
    </submittedName>
</protein>